<evidence type="ECO:0000313" key="6">
    <source>
        <dbReference type="EMBL" id="KAG0448675.1"/>
    </source>
</evidence>
<evidence type="ECO:0000313" key="8">
    <source>
        <dbReference type="Proteomes" id="UP000639772"/>
    </source>
</evidence>
<dbReference type="PANTHER" id="PTHR14068:SF0">
    <property type="entry name" value="EUKARYOTIC TRANSLATION INITIATION FACTOR 3 SUBUNIT B"/>
    <property type="match status" value="1"/>
</dbReference>
<dbReference type="GO" id="GO:0003723">
    <property type="term" value="F:RNA binding"/>
    <property type="evidence" value="ECO:0007669"/>
    <property type="project" value="UniProtKB-KW"/>
</dbReference>
<dbReference type="Proteomes" id="UP000636800">
    <property type="component" value="Unassembled WGS sequence"/>
</dbReference>
<dbReference type="GO" id="GO:0003743">
    <property type="term" value="F:translation initiation factor activity"/>
    <property type="evidence" value="ECO:0007669"/>
    <property type="project" value="UniProtKB-KW"/>
</dbReference>
<name>A0A835U5K0_VANPL</name>
<dbReference type="EMBL" id="JADCNM010000292">
    <property type="protein sequence ID" value="KAG0448569.1"/>
    <property type="molecule type" value="Genomic_DNA"/>
</dbReference>
<evidence type="ECO:0000256" key="4">
    <source>
        <dbReference type="ARBA" id="ARBA00022917"/>
    </source>
</evidence>
<sequence>MQRQDEFDKFMRIPDEWTPAEIKPYVAGSIEEGSPLTLQKREAVVMEILAKEYAFKSPNASRYPLKSYGDKLVWEGLIKNYGIGRDFVNGRRSVHTFAQPQAVVLPFGEVLLTFNRLLRFYMHRGCSGIFFDENGNLLRDFKGNVRSGAVVEKTVRKLSSKEELRQKNLFSVSDIKMYWQNNGEYLAEG</sequence>
<dbReference type="InterPro" id="IPR011400">
    <property type="entry name" value="EIF3B"/>
</dbReference>
<accession>A0A835U5K0</accession>
<dbReference type="AlphaFoldDB" id="A0A835U5K0"/>
<protein>
    <submittedName>
        <fullName evidence="6">Uncharacterized protein</fullName>
    </submittedName>
</protein>
<comment type="caution">
    <text evidence="6">The sequence shown here is derived from an EMBL/GenBank/DDBJ whole genome shotgun (WGS) entry which is preliminary data.</text>
</comment>
<dbReference type="GO" id="GO:0005852">
    <property type="term" value="C:eukaryotic translation initiation factor 3 complex"/>
    <property type="evidence" value="ECO:0007669"/>
    <property type="project" value="InterPro"/>
</dbReference>
<dbReference type="GO" id="GO:0031369">
    <property type="term" value="F:translation initiation factor binding"/>
    <property type="evidence" value="ECO:0007669"/>
    <property type="project" value="InterPro"/>
</dbReference>
<dbReference type="EMBL" id="JADCNL010000291">
    <property type="protein sequence ID" value="KAG0448675.1"/>
    <property type="molecule type" value="Genomic_DNA"/>
</dbReference>
<reference evidence="7 8" key="1">
    <citation type="journal article" date="2020" name="Nat. Food">
        <title>A phased Vanilla planifolia genome enables genetic improvement of flavour and production.</title>
        <authorList>
            <person name="Hasing T."/>
            <person name="Tang H."/>
            <person name="Brym M."/>
            <person name="Khazi F."/>
            <person name="Huang T."/>
            <person name="Chambers A.H."/>
        </authorList>
    </citation>
    <scope>NUCLEOTIDE SEQUENCE [LARGE SCALE GENOMIC DNA]</scope>
    <source>
        <tissue evidence="6">Leaf</tissue>
    </source>
</reference>
<evidence type="ECO:0000256" key="1">
    <source>
        <dbReference type="ARBA" id="ARBA00022490"/>
    </source>
</evidence>
<keyword evidence="3" id="KW-0694">RNA-binding</keyword>
<proteinExistence type="predicted"/>
<keyword evidence="1" id="KW-0963">Cytoplasm</keyword>
<dbReference type="PANTHER" id="PTHR14068">
    <property type="entry name" value="EUKARYOTIC TRANSLATION INITIATION FACTOR 3 EIF3 -RELATED"/>
    <property type="match status" value="1"/>
</dbReference>
<gene>
    <name evidence="6" type="ORF">HPP92_027722</name>
    <name evidence="5" type="ORF">HPP92_027766</name>
</gene>
<evidence type="ECO:0000313" key="7">
    <source>
        <dbReference type="Proteomes" id="UP000636800"/>
    </source>
</evidence>
<dbReference type="OrthoDB" id="1724776at2759"/>
<evidence type="ECO:0000256" key="3">
    <source>
        <dbReference type="ARBA" id="ARBA00022884"/>
    </source>
</evidence>
<keyword evidence="4" id="KW-0648">Protein biosynthesis</keyword>
<evidence type="ECO:0000256" key="2">
    <source>
        <dbReference type="ARBA" id="ARBA00022540"/>
    </source>
</evidence>
<keyword evidence="7" id="KW-1185">Reference proteome</keyword>
<organism evidence="6 7">
    <name type="scientific">Vanilla planifolia</name>
    <name type="common">Vanilla</name>
    <dbReference type="NCBI Taxonomy" id="51239"/>
    <lineage>
        <taxon>Eukaryota</taxon>
        <taxon>Viridiplantae</taxon>
        <taxon>Streptophyta</taxon>
        <taxon>Embryophyta</taxon>
        <taxon>Tracheophyta</taxon>
        <taxon>Spermatophyta</taxon>
        <taxon>Magnoliopsida</taxon>
        <taxon>Liliopsida</taxon>
        <taxon>Asparagales</taxon>
        <taxon>Orchidaceae</taxon>
        <taxon>Vanilloideae</taxon>
        <taxon>Vanilleae</taxon>
        <taxon>Vanilla</taxon>
    </lineage>
</organism>
<dbReference type="Proteomes" id="UP000639772">
    <property type="component" value="Unassembled WGS sequence"/>
</dbReference>
<evidence type="ECO:0000313" key="5">
    <source>
        <dbReference type="EMBL" id="KAG0448569.1"/>
    </source>
</evidence>
<keyword evidence="2" id="KW-0396">Initiation factor</keyword>